<dbReference type="EMBL" id="BAUJ01000068">
    <property type="protein sequence ID" value="GAD91095.1"/>
    <property type="molecule type" value="Genomic_DNA"/>
</dbReference>
<gene>
    <name evidence="1" type="ORF">VHA01S_068_00030</name>
</gene>
<keyword evidence="2" id="KW-1185">Reference proteome</keyword>
<reference evidence="1 2" key="2">
    <citation type="submission" date="2013-11" db="EMBL/GenBank/DDBJ databases">
        <title>Whole genome shotgun sequence of Vibrio halioticoli NBRC 102217.</title>
        <authorList>
            <person name="Isaki S."/>
            <person name="Kimura A."/>
            <person name="Ohji S."/>
            <person name="Hosoyama A."/>
            <person name="Fujita N."/>
            <person name="Hashimoto M."/>
            <person name="Hosoyama Y."/>
            <person name="Yamazoe A."/>
        </authorList>
    </citation>
    <scope>NUCLEOTIDE SEQUENCE [LARGE SCALE GENOMIC DNA]</scope>
    <source>
        <strain evidence="1 2">NBRC 102217</strain>
    </source>
</reference>
<sequence>MAQVMQINTIAVPSSQEGKSYSIDFKGLIMHLVDILFGKGHPSKTYYASELSEHMQKDLGMMR</sequence>
<evidence type="ECO:0000313" key="2">
    <source>
        <dbReference type="Proteomes" id="UP000017800"/>
    </source>
</evidence>
<dbReference type="OrthoDB" id="5892521at2"/>
<comment type="caution">
    <text evidence="1">The sequence shown here is derived from an EMBL/GenBank/DDBJ whole genome shotgun (WGS) entry which is preliminary data.</text>
</comment>
<evidence type="ECO:0000313" key="1">
    <source>
        <dbReference type="EMBL" id="GAD91095.1"/>
    </source>
</evidence>
<dbReference type="AlphaFoldDB" id="V5HPC5"/>
<name>V5HPC5_9VIBR</name>
<organism evidence="1 2">
    <name type="scientific">Vibrio halioticoli NBRC 102217</name>
    <dbReference type="NCBI Taxonomy" id="1219072"/>
    <lineage>
        <taxon>Bacteria</taxon>
        <taxon>Pseudomonadati</taxon>
        <taxon>Pseudomonadota</taxon>
        <taxon>Gammaproteobacteria</taxon>
        <taxon>Vibrionales</taxon>
        <taxon>Vibrionaceae</taxon>
        <taxon>Vibrio</taxon>
    </lineage>
</organism>
<dbReference type="Proteomes" id="UP000017800">
    <property type="component" value="Unassembled WGS sequence"/>
</dbReference>
<protein>
    <submittedName>
        <fullName evidence="1">Uncharacterized protein</fullName>
    </submittedName>
</protein>
<reference evidence="1 2" key="1">
    <citation type="submission" date="2013-10" db="EMBL/GenBank/DDBJ databases">
        <authorList>
            <person name="Ichikawa N."/>
            <person name="Kimura A."/>
            <person name="Ohji S."/>
            <person name="Hosoyama A."/>
            <person name="Fujita N."/>
        </authorList>
    </citation>
    <scope>NUCLEOTIDE SEQUENCE [LARGE SCALE GENOMIC DNA]</scope>
    <source>
        <strain evidence="1 2">NBRC 102217</strain>
    </source>
</reference>
<dbReference type="RefSeq" id="WP_023405395.1">
    <property type="nucleotide sequence ID" value="NZ_BAUJ01000068.1"/>
</dbReference>
<dbReference type="eggNOG" id="ENOG5031NM3">
    <property type="taxonomic scope" value="Bacteria"/>
</dbReference>
<proteinExistence type="predicted"/>
<accession>V5HPC5</accession>